<feature type="transmembrane region" description="Helical" evidence="3">
    <location>
        <begin position="162"/>
        <end position="181"/>
    </location>
</feature>
<feature type="compositionally biased region" description="Low complexity" evidence="2">
    <location>
        <begin position="786"/>
        <end position="799"/>
    </location>
</feature>
<feature type="transmembrane region" description="Helical" evidence="3">
    <location>
        <begin position="35"/>
        <end position="58"/>
    </location>
</feature>
<feature type="region of interest" description="Disordered" evidence="2">
    <location>
        <begin position="363"/>
        <end position="394"/>
    </location>
</feature>
<feature type="region of interest" description="Disordered" evidence="2">
    <location>
        <begin position="761"/>
        <end position="839"/>
    </location>
</feature>
<feature type="compositionally biased region" description="Low complexity" evidence="2">
    <location>
        <begin position="716"/>
        <end position="731"/>
    </location>
</feature>
<keyword evidence="1" id="KW-0175">Coiled coil</keyword>
<proteinExistence type="predicted"/>
<evidence type="ECO:0000313" key="5">
    <source>
        <dbReference type="Proteomes" id="UP000666240"/>
    </source>
</evidence>
<dbReference type="AlphaFoldDB" id="A0A8J7QZU7"/>
<feature type="transmembrane region" description="Helical" evidence="3">
    <location>
        <begin position="64"/>
        <end position="87"/>
    </location>
</feature>
<feature type="coiled-coil region" evidence="1">
    <location>
        <begin position="514"/>
        <end position="565"/>
    </location>
</feature>
<keyword evidence="3" id="KW-0472">Membrane</keyword>
<keyword evidence="5" id="KW-1185">Reference proteome</keyword>
<sequence length="875" mass="95835">MAPLSMDHSRQGSKPIASLGRTRGVTRWVMAAERLWPLVLPLLLVIGLFLAASWFGLFRIVPEFLRLALAVLFGVAALASLSPLRFFRWPRRYEVDRRIETHNRLQHAPVLTQSDQLTGKEDPFATALWREHQRRMADKLARLSSDLPQTSVPERDPFGGRAAVALLVIIAFAFSVSPYGGRVFDAFQARPGVAPIPPRVDAWVTPPAYTGRAPIFLTADAALAQPVLTVPAGSEVAVRITGGSGDEALQFADGAGTVTEIAPLGAPDDALADAQPAPASTGGSLQFTTKLASDGVLSLQRDTAALQQWSFVVTPDLPPVIRFTDEPKRAASGSLELAYSLEDDYGVASAQAVITPAEPPAVDARPLYDAPDMPLALPRRGGEKERKTTRDFSDHPWAGREVDLTLKAVDGAGQEGFAEGKAMRLPERAFANPLARALIEQRRILAADANTKGAVLSLIDAITLRPEDTFENNSHYLGIMSARTRLDLASSDDQLREVVDYLWEIALTIEDGALSDAARRLRQAQQALKDALENGASDEEIEQRMAELREAMNEFLREFAEQAQQNPNMAQEMPQNGQELRQSDLERMMDQIEDLAKSGQRDQAQELLSQLEQMMNNLQAGRPQQGQQGQGQQQDAMRQQMDQLGELMRRQQEMMNETFRLDQMQRGQQGESGEGEQGQQGQGQQGQQGQGQQGQQGQGQGGQRRPMTPQEFSEALQQLQEGQGQLQQELQNLTDALRGMGIQPGEGFGQAGEAMGRAEGALGQSEGQRAVGEQGAALEALRRGAQDMMQQMQQQAQQGQEGGGQEGGRQRSADRDPLGRPRATTGPDFGSSVEVPDVIDAQRARQILEEIRRRLGNALSPQLEREYLERLLDLR</sequence>
<evidence type="ECO:0000313" key="4">
    <source>
        <dbReference type="EMBL" id="MBP0437908.1"/>
    </source>
</evidence>
<evidence type="ECO:0000256" key="1">
    <source>
        <dbReference type="SAM" id="Coils"/>
    </source>
</evidence>
<dbReference type="Proteomes" id="UP000666240">
    <property type="component" value="Unassembled WGS sequence"/>
</dbReference>
<dbReference type="EMBL" id="JAGIYY010000001">
    <property type="protein sequence ID" value="MBP0437908.1"/>
    <property type="molecule type" value="Genomic_DNA"/>
</dbReference>
<feature type="compositionally biased region" description="Gly residues" evidence="2">
    <location>
        <begin position="670"/>
        <end position="702"/>
    </location>
</feature>
<gene>
    <name evidence="4" type="ORF">J5Y06_04450</name>
</gene>
<feature type="region of interest" description="Disordered" evidence="2">
    <location>
        <begin position="620"/>
        <end position="639"/>
    </location>
</feature>
<feature type="compositionally biased region" description="Basic and acidic residues" evidence="2">
    <location>
        <begin position="380"/>
        <end position="394"/>
    </location>
</feature>
<feature type="region of interest" description="Disordered" evidence="2">
    <location>
        <begin position="664"/>
        <end position="732"/>
    </location>
</feature>
<organism evidence="4 5">
    <name type="scientific">Tianweitania sediminis</name>
    <dbReference type="NCBI Taxonomy" id="1502156"/>
    <lineage>
        <taxon>Bacteria</taxon>
        <taxon>Pseudomonadati</taxon>
        <taxon>Pseudomonadota</taxon>
        <taxon>Alphaproteobacteria</taxon>
        <taxon>Hyphomicrobiales</taxon>
        <taxon>Phyllobacteriaceae</taxon>
        <taxon>Tianweitania</taxon>
    </lineage>
</organism>
<name>A0A8J7QZU7_9HYPH</name>
<reference evidence="4" key="1">
    <citation type="submission" date="2021-03" db="EMBL/GenBank/DDBJ databases">
        <title>Genome sequencing and assembly of Tianweitania sediminis.</title>
        <authorList>
            <person name="Chhetri G."/>
        </authorList>
    </citation>
    <scope>NUCLEOTIDE SEQUENCE</scope>
    <source>
        <strain evidence="4">Z8</strain>
    </source>
</reference>
<comment type="caution">
    <text evidence="4">The sequence shown here is derived from an EMBL/GenBank/DDBJ whole genome shotgun (WGS) entry which is preliminary data.</text>
</comment>
<dbReference type="RefSeq" id="WP_209333863.1">
    <property type="nucleotide sequence ID" value="NZ_JAGIYY010000001.1"/>
</dbReference>
<protein>
    <submittedName>
        <fullName evidence="4">TIGR02302 family protein</fullName>
    </submittedName>
</protein>
<dbReference type="InterPro" id="IPR012683">
    <property type="entry name" value="CHP02302_TM"/>
</dbReference>
<evidence type="ECO:0000256" key="3">
    <source>
        <dbReference type="SAM" id="Phobius"/>
    </source>
</evidence>
<dbReference type="NCBIfam" id="TIGR02302">
    <property type="entry name" value="aProt_lowcomp"/>
    <property type="match status" value="1"/>
</dbReference>
<keyword evidence="3" id="KW-1133">Transmembrane helix</keyword>
<keyword evidence="3" id="KW-0812">Transmembrane</keyword>
<dbReference type="Pfam" id="PF13779">
    <property type="entry name" value="DUF4175"/>
    <property type="match status" value="1"/>
</dbReference>
<accession>A0A8J7QZU7</accession>
<evidence type="ECO:0000256" key="2">
    <source>
        <dbReference type="SAM" id="MobiDB-lite"/>
    </source>
</evidence>
<feature type="compositionally biased region" description="Basic and acidic residues" evidence="2">
    <location>
        <begin position="808"/>
        <end position="819"/>
    </location>
</feature>